<protein>
    <submittedName>
        <fullName evidence="6">MoxR-like ATPase</fullName>
    </submittedName>
</protein>
<evidence type="ECO:0000256" key="3">
    <source>
        <dbReference type="ARBA" id="ARBA00061607"/>
    </source>
</evidence>
<evidence type="ECO:0000256" key="2">
    <source>
        <dbReference type="ARBA" id="ARBA00022840"/>
    </source>
</evidence>
<dbReference type="SUPFAM" id="SSF52540">
    <property type="entry name" value="P-loop containing nucleoside triphosphate hydrolases"/>
    <property type="match status" value="1"/>
</dbReference>
<feature type="domain" description="ATPase AAA-3" evidence="4">
    <location>
        <begin position="56"/>
        <end position="186"/>
    </location>
</feature>
<keyword evidence="7" id="KW-1185">Reference proteome</keyword>
<comment type="similarity">
    <text evidence="3">Belongs to the MoxR family.</text>
</comment>
<dbReference type="Pfam" id="PF17863">
    <property type="entry name" value="AAA_lid_2"/>
    <property type="match status" value="1"/>
</dbReference>
<dbReference type="Gene3D" id="1.10.8.80">
    <property type="entry name" value="Magnesium chelatase subunit I, C-Terminal domain"/>
    <property type="match status" value="1"/>
</dbReference>
<evidence type="ECO:0000259" key="5">
    <source>
        <dbReference type="Pfam" id="PF17863"/>
    </source>
</evidence>
<dbReference type="PANTHER" id="PTHR42759">
    <property type="entry name" value="MOXR FAMILY PROTEIN"/>
    <property type="match status" value="1"/>
</dbReference>
<dbReference type="Pfam" id="PF07726">
    <property type="entry name" value="AAA_3"/>
    <property type="match status" value="1"/>
</dbReference>
<evidence type="ECO:0000313" key="6">
    <source>
        <dbReference type="EMBL" id="SNZ07520.1"/>
    </source>
</evidence>
<proteinExistence type="inferred from homology"/>
<dbReference type="InterPro" id="IPR011703">
    <property type="entry name" value="ATPase_AAA-3"/>
</dbReference>
<keyword evidence="2" id="KW-0067">ATP-binding</keyword>
<dbReference type="AlphaFoldDB" id="A0A285NDJ5"/>
<feature type="domain" description="ChlI/MoxR AAA lid" evidence="5">
    <location>
        <begin position="265"/>
        <end position="330"/>
    </location>
</feature>
<dbReference type="InterPro" id="IPR041628">
    <property type="entry name" value="ChlI/MoxR_AAA_lid"/>
</dbReference>
<dbReference type="Proteomes" id="UP000219439">
    <property type="component" value="Unassembled WGS sequence"/>
</dbReference>
<evidence type="ECO:0000256" key="1">
    <source>
        <dbReference type="ARBA" id="ARBA00022741"/>
    </source>
</evidence>
<name>A0A285NDJ5_9HYPH</name>
<evidence type="ECO:0000259" key="4">
    <source>
        <dbReference type="Pfam" id="PF07726"/>
    </source>
</evidence>
<keyword evidence="1" id="KW-0547">Nucleotide-binding</keyword>
<dbReference type="FunFam" id="3.40.50.300:FF:000640">
    <property type="entry name" value="MoxR family ATPase"/>
    <property type="match status" value="1"/>
</dbReference>
<accession>A0A285NDJ5</accession>
<dbReference type="PANTHER" id="PTHR42759:SF1">
    <property type="entry name" value="MAGNESIUM-CHELATASE SUBUNIT CHLD"/>
    <property type="match status" value="1"/>
</dbReference>
<evidence type="ECO:0000313" key="7">
    <source>
        <dbReference type="Proteomes" id="UP000219439"/>
    </source>
</evidence>
<dbReference type="GO" id="GO:0016887">
    <property type="term" value="F:ATP hydrolysis activity"/>
    <property type="evidence" value="ECO:0007669"/>
    <property type="project" value="InterPro"/>
</dbReference>
<sequence length="338" mass="37281">MNTLSQPSLEGAQPLGSNSGTDNKVISCLRKHMNARIVGQERFVDRLLLALFADGHILLEGAPGLAKTKAVNALAQTIDCDARRIQFTPDLLPSDLTGTEIYRPEQGHFTFQEGPLFHSLILADEINRAPAKVQSALLEAMAERQVTVAGKTYQLPDLFMVMATQNPIEQEGTYPLPEAQLDRFLLHVNIDYPNAAAEKEILRIIRGEAQGEATDPEVMIPANAIFAARKAALQVHSSEALTDYIIQIIQATRTPALYGEDLAHMLAYGASPRSTIALDRCSRVHAWMRGSEFVTPMDVQAIAHDILRHRIILSFEAEADGHTRDDFISELINRIPVS</sequence>
<dbReference type="PIRSF" id="PIRSF002849">
    <property type="entry name" value="AAA_ATPase_chaperone_MoxR_prd"/>
    <property type="match status" value="1"/>
</dbReference>
<dbReference type="InterPro" id="IPR027417">
    <property type="entry name" value="P-loop_NTPase"/>
</dbReference>
<reference evidence="6 7" key="1">
    <citation type="submission" date="2017-09" db="EMBL/GenBank/DDBJ databases">
        <authorList>
            <person name="Ehlers B."/>
            <person name="Leendertz F.H."/>
        </authorList>
    </citation>
    <scope>NUCLEOTIDE SEQUENCE [LARGE SCALE GENOMIC DNA]</scope>
    <source>
        <strain evidence="6 7">DSM 18289</strain>
    </source>
</reference>
<dbReference type="InterPro" id="IPR050764">
    <property type="entry name" value="CbbQ/NirQ/NorQ/GpvN"/>
</dbReference>
<gene>
    <name evidence="6" type="ORF">SAMN06265368_1048</name>
</gene>
<dbReference type="GO" id="GO:0005524">
    <property type="term" value="F:ATP binding"/>
    <property type="evidence" value="ECO:0007669"/>
    <property type="project" value="UniProtKB-KW"/>
</dbReference>
<dbReference type="OrthoDB" id="9808397at2"/>
<organism evidence="6 7">
    <name type="scientific">Cohaesibacter gelatinilyticus</name>
    <dbReference type="NCBI Taxonomy" id="372072"/>
    <lineage>
        <taxon>Bacteria</taxon>
        <taxon>Pseudomonadati</taxon>
        <taxon>Pseudomonadota</taxon>
        <taxon>Alphaproteobacteria</taxon>
        <taxon>Hyphomicrobiales</taxon>
        <taxon>Cohaesibacteraceae</taxon>
    </lineage>
</organism>
<dbReference type="Gene3D" id="3.40.50.300">
    <property type="entry name" value="P-loop containing nucleotide triphosphate hydrolases"/>
    <property type="match status" value="1"/>
</dbReference>
<dbReference type="EMBL" id="OBEL01000001">
    <property type="protein sequence ID" value="SNZ07520.1"/>
    <property type="molecule type" value="Genomic_DNA"/>
</dbReference>